<protein>
    <submittedName>
        <fullName evidence="1">Uncharacterized protein</fullName>
    </submittedName>
</protein>
<dbReference type="AlphaFoldDB" id="A0A4T0WY64"/>
<evidence type="ECO:0000313" key="1">
    <source>
        <dbReference type="EMBL" id="TID17199.1"/>
    </source>
</evidence>
<dbReference type="EMBL" id="SELW01000638">
    <property type="protein sequence ID" value="TID17199.1"/>
    <property type="molecule type" value="Genomic_DNA"/>
</dbReference>
<accession>A0A4T0WY64</accession>
<evidence type="ECO:0000313" key="2">
    <source>
        <dbReference type="Proteomes" id="UP000307173"/>
    </source>
</evidence>
<dbReference type="Proteomes" id="UP000307173">
    <property type="component" value="Unassembled WGS sequence"/>
</dbReference>
<proteinExistence type="predicted"/>
<gene>
    <name evidence="1" type="ORF">CANINC_004058</name>
</gene>
<sequence>MTILESIKTTYNTRRNKSRCTNHAIAVGAVPKKSSLIPQFQKDPLEDYYFHQFAIHIKNKQYISKHPNFKSSSLETKATQVYCNPHNYVDNFKIDGCNLNFQSLKLVYIIDKLYGLSSMPYQKVDSFRYSQFYQNYPPVKKIKKESIVKFNDSINIKLFNSNTIIDENPHPNPSLFTYIKVKPILKVKLNTLKSQELKIALECDKISFPHYANLYNRRIIMKLKNDSLKWSLQKYKWVVDANVKKNSQSKLIPPTVLD</sequence>
<organism evidence="1 2">
    <name type="scientific">Pichia inconspicua</name>
    <dbReference type="NCBI Taxonomy" id="52247"/>
    <lineage>
        <taxon>Eukaryota</taxon>
        <taxon>Fungi</taxon>
        <taxon>Dikarya</taxon>
        <taxon>Ascomycota</taxon>
        <taxon>Saccharomycotina</taxon>
        <taxon>Pichiomycetes</taxon>
        <taxon>Pichiales</taxon>
        <taxon>Pichiaceae</taxon>
        <taxon>Pichia</taxon>
    </lineage>
</organism>
<reference evidence="1 2" key="1">
    <citation type="journal article" date="2019" name="Front. Genet.">
        <title>Whole-Genome Sequencing of the Opportunistic Yeast Pathogen Candida inconspicua Uncovers Its Hybrid Origin.</title>
        <authorList>
            <person name="Mixao V."/>
            <person name="Hansen A.P."/>
            <person name="Saus E."/>
            <person name="Boekhout T."/>
            <person name="Lass-Florl C."/>
            <person name="Gabaldon T."/>
        </authorList>
    </citation>
    <scope>NUCLEOTIDE SEQUENCE [LARGE SCALE GENOMIC DNA]</scope>
    <source>
        <strain evidence="1 2">CBS 180</strain>
    </source>
</reference>
<comment type="caution">
    <text evidence="1">The sequence shown here is derived from an EMBL/GenBank/DDBJ whole genome shotgun (WGS) entry which is preliminary data.</text>
</comment>
<name>A0A4T0WY64_9ASCO</name>
<keyword evidence="2" id="KW-1185">Reference proteome</keyword>